<proteinExistence type="predicted"/>
<evidence type="ECO:0000313" key="2">
    <source>
        <dbReference type="EMBL" id="VEU34888.1"/>
    </source>
</evidence>
<keyword evidence="1" id="KW-0472">Membrane</keyword>
<keyword evidence="1" id="KW-1133">Transmembrane helix</keyword>
<name>A0A448YYM2_9STRA</name>
<reference evidence="2 3" key="1">
    <citation type="submission" date="2019-01" db="EMBL/GenBank/DDBJ databases">
        <authorList>
            <person name="Ferrante I. M."/>
        </authorList>
    </citation>
    <scope>NUCLEOTIDE SEQUENCE [LARGE SCALE GENOMIC DNA]</scope>
    <source>
        <strain evidence="2 3">B856</strain>
    </source>
</reference>
<dbReference type="EMBL" id="CAACVS010000042">
    <property type="protein sequence ID" value="VEU34888.1"/>
    <property type="molecule type" value="Genomic_DNA"/>
</dbReference>
<keyword evidence="3" id="KW-1185">Reference proteome</keyword>
<sequence length="66" mass="7146">MDTSGMRSHFVVDIEEGTEFVSNFLKVTGLISIFCLAGISVHGIRNPQDRFAFALNGADETGEILA</sequence>
<evidence type="ECO:0000313" key="3">
    <source>
        <dbReference type="Proteomes" id="UP000291116"/>
    </source>
</evidence>
<evidence type="ECO:0000256" key="1">
    <source>
        <dbReference type="SAM" id="Phobius"/>
    </source>
</evidence>
<organism evidence="2 3">
    <name type="scientific">Pseudo-nitzschia multistriata</name>
    <dbReference type="NCBI Taxonomy" id="183589"/>
    <lineage>
        <taxon>Eukaryota</taxon>
        <taxon>Sar</taxon>
        <taxon>Stramenopiles</taxon>
        <taxon>Ochrophyta</taxon>
        <taxon>Bacillariophyta</taxon>
        <taxon>Bacillariophyceae</taxon>
        <taxon>Bacillariophycidae</taxon>
        <taxon>Bacillariales</taxon>
        <taxon>Bacillariaceae</taxon>
        <taxon>Pseudo-nitzschia</taxon>
    </lineage>
</organism>
<keyword evidence="1" id="KW-0812">Transmembrane</keyword>
<dbReference type="AlphaFoldDB" id="A0A448YYM2"/>
<accession>A0A448YYM2</accession>
<gene>
    <name evidence="2" type="ORF">PSNMU_V1.4_AUG-EV-PASAV3_0016080</name>
</gene>
<protein>
    <submittedName>
        <fullName evidence="2">Uncharacterized protein</fullName>
    </submittedName>
</protein>
<dbReference type="Proteomes" id="UP000291116">
    <property type="component" value="Unassembled WGS sequence"/>
</dbReference>
<feature type="transmembrane region" description="Helical" evidence="1">
    <location>
        <begin position="20"/>
        <end position="41"/>
    </location>
</feature>